<comment type="caution">
    <text evidence="2">The sequence shown here is derived from an EMBL/GenBank/DDBJ whole genome shotgun (WGS) entry which is preliminary data.</text>
</comment>
<dbReference type="SUPFAM" id="SSF88659">
    <property type="entry name" value="Sigma3 and sigma4 domains of RNA polymerase sigma factors"/>
    <property type="match status" value="1"/>
</dbReference>
<sequence length="51" mass="5696">GLSGQARAVFLMSQLEGLTYVQIGERLGLSLGRIHQLMKDALHCCYRGFQE</sequence>
<protein>
    <submittedName>
        <fullName evidence="2">RNA polymerase subunit sigma</fullName>
    </submittedName>
</protein>
<evidence type="ECO:0000313" key="2">
    <source>
        <dbReference type="EMBL" id="RCI66112.1"/>
    </source>
</evidence>
<dbReference type="Gene3D" id="1.10.10.10">
    <property type="entry name" value="Winged helix-like DNA-binding domain superfamily/Winged helix DNA-binding domain"/>
    <property type="match status" value="1"/>
</dbReference>
<dbReference type="InterPro" id="IPR013324">
    <property type="entry name" value="RNA_pol_sigma_r3/r4-like"/>
</dbReference>
<proteinExistence type="predicted"/>
<dbReference type="Pfam" id="PF04545">
    <property type="entry name" value="Sigma70_r4"/>
    <property type="match status" value="1"/>
</dbReference>
<feature type="domain" description="RNA polymerase sigma-70 region 4" evidence="1">
    <location>
        <begin position="2"/>
        <end position="45"/>
    </location>
</feature>
<dbReference type="AlphaFoldDB" id="A0A367LV60"/>
<evidence type="ECO:0000259" key="1">
    <source>
        <dbReference type="Pfam" id="PF04545"/>
    </source>
</evidence>
<dbReference type="InterPro" id="IPR036388">
    <property type="entry name" value="WH-like_DNA-bd_sf"/>
</dbReference>
<evidence type="ECO:0000313" key="3">
    <source>
        <dbReference type="Proteomes" id="UP000253594"/>
    </source>
</evidence>
<dbReference type="InterPro" id="IPR007630">
    <property type="entry name" value="RNA_pol_sigma70_r4"/>
</dbReference>
<feature type="non-terminal residue" evidence="2">
    <location>
        <position position="1"/>
    </location>
</feature>
<organism evidence="2 3">
    <name type="scientific">Pseudomonas aeruginosa</name>
    <dbReference type="NCBI Taxonomy" id="287"/>
    <lineage>
        <taxon>Bacteria</taxon>
        <taxon>Pseudomonadati</taxon>
        <taxon>Pseudomonadota</taxon>
        <taxon>Gammaproteobacteria</taxon>
        <taxon>Pseudomonadales</taxon>
        <taxon>Pseudomonadaceae</taxon>
        <taxon>Pseudomonas</taxon>
    </lineage>
</organism>
<dbReference type="Proteomes" id="UP000253594">
    <property type="component" value="Unassembled WGS sequence"/>
</dbReference>
<name>A0A367LV60_PSEAI</name>
<dbReference type="GO" id="GO:0006352">
    <property type="term" value="P:DNA-templated transcription initiation"/>
    <property type="evidence" value="ECO:0007669"/>
    <property type="project" value="InterPro"/>
</dbReference>
<accession>A0A367LV60</accession>
<reference evidence="2 3" key="1">
    <citation type="submission" date="2018-07" db="EMBL/GenBank/DDBJ databases">
        <title>Mechanisms of high-level aminoglycoside resistance among Gram-negative pathogens in Brazil.</title>
        <authorList>
            <person name="Ballaben A.S."/>
            <person name="Darini A.L.C."/>
            <person name="Doi Y."/>
        </authorList>
    </citation>
    <scope>NUCLEOTIDE SEQUENCE [LARGE SCALE GENOMIC DNA]</scope>
    <source>
        <strain evidence="2 3">B2-305</strain>
    </source>
</reference>
<gene>
    <name evidence="2" type="ORF">DT376_43995</name>
</gene>
<dbReference type="GO" id="GO:0003700">
    <property type="term" value="F:DNA-binding transcription factor activity"/>
    <property type="evidence" value="ECO:0007669"/>
    <property type="project" value="InterPro"/>
</dbReference>
<dbReference type="EMBL" id="QORE01003891">
    <property type="protein sequence ID" value="RCI66112.1"/>
    <property type="molecule type" value="Genomic_DNA"/>
</dbReference>